<keyword evidence="1" id="KW-0472">Membrane</keyword>
<accession>A0A914KJ88</accession>
<sequence length="169" mass="18877">MNIFPFSSTWLDGTSTWSNGLDGPINGFGCEVLQCSSMVWQAIFKPMIVLNLDGCPAQLDGGRWSCLMVASGALLWWSVGCSAGWSIGCSSIRLIFYFYEQTLFFILDPLVFINGGLLAHWTALWAGWWKNMLVCWVVENMLIVWWWCSSTWSSSTIGGGLGSSTLWYV</sequence>
<proteinExistence type="predicted"/>
<protein>
    <submittedName>
        <fullName evidence="3">Candidate secreted effector</fullName>
    </submittedName>
</protein>
<reference evidence="3" key="1">
    <citation type="submission" date="2022-11" db="UniProtKB">
        <authorList>
            <consortium name="WormBaseParasite"/>
        </authorList>
    </citation>
    <scope>IDENTIFICATION</scope>
</reference>
<dbReference type="AlphaFoldDB" id="A0A914KJ88"/>
<evidence type="ECO:0000313" key="3">
    <source>
        <dbReference type="WBParaSite" id="Minc3s00021g01352"/>
    </source>
</evidence>
<keyword evidence="1" id="KW-0812">Transmembrane</keyword>
<evidence type="ECO:0000256" key="1">
    <source>
        <dbReference type="SAM" id="Phobius"/>
    </source>
</evidence>
<dbReference type="Proteomes" id="UP000887563">
    <property type="component" value="Unplaced"/>
</dbReference>
<organism evidence="2 3">
    <name type="scientific">Meloidogyne incognita</name>
    <name type="common">Southern root-knot nematode worm</name>
    <name type="synonym">Oxyuris incognita</name>
    <dbReference type="NCBI Taxonomy" id="6306"/>
    <lineage>
        <taxon>Eukaryota</taxon>
        <taxon>Metazoa</taxon>
        <taxon>Ecdysozoa</taxon>
        <taxon>Nematoda</taxon>
        <taxon>Chromadorea</taxon>
        <taxon>Rhabditida</taxon>
        <taxon>Tylenchina</taxon>
        <taxon>Tylenchomorpha</taxon>
        <taxon>Tylenchoidea</taxon>
        <taxon>Meloidogynidae</taxon>
        <taxon>Meloidogyninae</taxon>
        <taxon>Meloidogyne</taxon>
        <taxon>Meloidogyne incognita group</taxon>
    </lineage>
</organism>
<keyword evidence="2" id="KW-1185">Reference proteome</keyword>
<evidence type="ECO:0000313" key="2">
    <source>
        <dbReference type="Proteomes" id="UP000887563"/>
    </source>
</evidence>
<dbReference type="WBParaSite" id="Minc3s00021g01352">
    <property type="protein sequence ID" value="Minc3s00021g01352"/>
    <property type="gene ID" value="Minc3s00021g01352"/>
</dbReference>
<keyword evidence="1" id="KW-1133">Transmembrane helix</keyword>
<feature type="transmembrane region" description="Helical" evidence="1">
    <location>
        <begin position="103"/>
        <end position="122"/>
    </location>
</feature>
<feature type="transmembrane region" description="Helical" evidence="1">
    <location>
        <begin position="74"/>
        <end position="96"/>
    </location>
</feature>
<name>A0A914KJ88_MELIC</name>